<sequence length="130" mass="14763">PEDDVPQPPQSHGPSSMIRQEGMLTLMPRPRGLKPTFTSEDVQLIVDLKEKKHLNWNQIADFFPGRSSGSLRAQYLRNLGSKTSVWTNEMVQKLRNAMQEYENDCLRITSSKVVGSRFSPTACKEKAEEL</sequence>
<reference evidence="3" key="1">
    <citation type="journal article" date="2020" name="Stud. Mycol.">
        <title>101 Dothideomycetes genomes: a test case for predicting lifestyles and emergence of pathogens.</title>
        <authorList>
            <person name="Haridas S."/>
            <person name="Albert R."/>
            <person name="Binder M."/>
            <person name="Bloem J."/>
            <person name="Labutti K."/>
            <person name="Salamov A."/>
            <person name="Andreopoulos B."/>
            <person name="Baker S."/>
            <person name="Barry K."/>
            <person name="Bills G."/>
            <person name="Bluhm B."/>
            <person name="Cannon C."/>
            <person name="Castanera R."/>
            <person name="Culley D."/>
            <person name="Daum C."/>
            <person name="Ezra D."/>
            <person name="Gonzalez J."/>
            <person name="Henrissat B."/>
            <person name="Kuo A."/>
            <person name="Liang C."/>
            <person name="Lipzen A."/>
            <person name="Lutzoni F."/>
            <person name="Magnuson J."/>
            <person name="Mondo S."/>
            <person name="Nolan M."/>
            <person name="Ohm R."/>
            <person name="Pangilinan J."/>
            <person name="Park H.-J."/>
            <person name="Ramirez L."/>
            <person name="Alfaro M."/>
            <person name="Sun H."/>
            <person name="Tritt A."/>
            <person name="Yoshinaga Y."/>
            <person name="Zwiers L.-H."/>
            <person name="Turgeon B."/>
            <person name="Goodwin S."/>
            <person name="Spatafora J."/>
            <person name="Crous P."/>
            <person name="Grigoriev I."/>
        </authorList>
    </citation>
    <scope>NUCLEOTIDE SEQUENCE</scope>
    <source>
        <strain evidence="3">CBS 207.26</strain>
    </source>
</reference>
<dbReference type="InterPro" id="IPR009057">
    <property type="entry name" value="Homeodomain-like_sf"/>
</dbReference>
<evidence type="ECO:0000259" key="2">
    <source>
        <dbReference type="SMART" id="SM00717"/>
    </source>
</evidence>
<accession>A0A6A6EJQ1</accession>
<feature type="non-terminal residue" evidence="3">
    <location>
        <position position="1"/>
    </location>
</feature>
<dbReference type="SUPFAM" id="SSF46689">
    <property type="entry name" value="Homeodomain-like"/>
    <property type="match status" value="1"/>
</dbReference>
<gene>
    <name evidence="3" type="ORF">K469DRAFT_521581</name>
</gene>
<evidence type="ECO:0000313" key="3">
    <source>
        <dbReference type="EMBL" id="KAF2190136.1"/>
    </source>
</evidence>
<feature type="region of interest" description="Disordered" evidence="1">
    <location>
        <begin position="1"/>
        <end position="20"/>
    </location>
</feature>
<evidence type="ECO:0000256" key="1">
    <source>
        <dbReference type="SAM" id="MobiDB-lite"/>
    </source>
</evidence>
<dbReference type="Gene3D" id="1.10.10.60">
    <property type="entry name" value="Homeodomain-like"/>
    <property type="match status" value="1"/>
</dbReference>
<proteinExistence type="predicted"/>
<evidence type="ECO:0000313" key="4">
    <source>
        <dbReference type="Proteomes" id="UP000800200"/>
    </source>
</evidence>
<organism evidence="3 4">
    <name type="scientific">Zopfia rhizophila CBS 207.26</name>
    <dbReference type="NCBI Taxonomy" id="1314779"/>
    <lineage>
        <taxon>Eukaryota</taxon>
        <taxon>Fungi</taxon>
        <taxon>Dikarya</taxon>
        <taxon>Ascomycota</taxon>
        <taxon>Pezizomycotina</taxon>
        <taxon>Dothideomycetes</taxon>
        <taxon>Dothideomycetes incertae sedis</taxon>
        <taxon>Zopfiaceae</taxon>
        <taxon>Zopfia</taxon>
    </lineage>
</organism>
<dbReference type="SMART" id="SM00717">
    <property type="entry name" value="SANT"/>
    <property type="match status" value="1"/>
</dbReference>
<dbReference type="EMBL" id="ML994619">
    <property type="protein sequence ID" value="KAF2190136.1"/>
    <property type="molecule type" value="Genomic_DNA"/>
</dbReference>
<feature type="domain" description="Myb-like" evidence="2">
    <location>
        <begin position="33"/>
        <end position="81"/>
    </location>
</feature>
<dbReference type="CDD" id="cd00167">
    <property type="entry name" value="SANT"/>
    <property type="match status" value="1"/>
</dbReference>
<dbReference type="OrthoDB" id="2143914at2759"/>
<dbReference type="InterPro" id="IPR001005">
    <property type="entry name" value="SANT/Myb"/>
</dbReference>
<feature type="non-terminal residue" evidence="3">
    <location>
        <position position="130"/>
    </location>
</feature>
<dbReference type="Pfam" id="PF13921">
    <property type="entry name" value="Myb_DNA-bind_6"/>
    <property type="match status" value="1"/>
</dbReference>
<dbReference type="AlphaFoldDB" id="A0A6A6EJQ1"/>
<protein>
    <submittedName>
        <fullName evidence="3">Putative transcriptional activator Myb</fullName>
    </submittedName>
</protein>
<dbReference type="Proteomes" id="UP000800200">
    <property type="component" value="Unassembled WGS sequence"/>
</dbReference>
<keyword evidence="4" id="KW-1185">Reference proteome</keyword>
<name>A0A6A6EJQ1_9PEZI</name>
<feature type="compositionally biased region" description="Pro residues" evidence="1">
    <location>
        <begin position="1"/>
        <end position="11"/>
    </location>
</feature>